<comment type="subunit">
    <text evidence="2 10">Homodimer.</text>
</comment>
<comment type="catalytic activity">
    <reaction evidence="8 10">
        <text>dITP + H2O = dIMP + diphosphate + H(+)</text>
        <dbReference type="Rhea" id="RHEA:28342"/>
        <dbReference type="ChEBI" id="CHEBI:15377"/>
        <dbReference type="ChEBI" id="CHEBI:15378"/>
        <dbReference type="ChEBI" id="CHEBI:33019"/>
        <dbReference type="ChEBI" id="CHEBI:61194"/>
        <dbReference type="ChEBI" id="CHEBI:61382"/>
        <dbReference type="EC" id="3.6.1.66"/>
    </reaction>
</comment>
<dbReference type="GO" id="GO:0009146">
    <property type="term" value="P:purine nucleoside triphosphate catabolic process"/>
    <property type="evidence" value="ECO:0007669"/>
    <property type="project" value="UniProtKB-UniRule"/>
</dbReference>
<dbReference type="GO" id="GO:0000166">
    <property type="term" value="F:nucleotide binding"/>
    <property type="evidence" value="ECO:0007669"/>
    <property type="project" value="UniProtKB-KW"/>
</dbReference>
<keyword evidence="7 10" id="KW-0546">Nucleotide metabolism</keyword>
<evidence type="ECO:0000256" key="6">
    <source>
        <dbReference type="ARBA" id="ARBA00022842"/>
    </source>
</evidence>
<dbReference type="GO" id="GO:0046872">
    <property type="term" value="F:metal ion binding"/>
    <property type="evidence" value="ECO:0007669"/>
    <property type="project" value="UniProtKB-KW"/>
</dbReference>
<dbReference type="eggNOG" id="COG0127">
    <property type="taxonomic scope" value="Bacteria"/>
</dbReference>
<dbReference type="GO" id="GO:0036220">
    <property type="term" value="F:ITP diphosphatase activity"/>
    <property type="evidence" value="ECO:0007669"/>
    <property type="project" value="UniProtKB-UniRule"/>
</dbReference>
<dbReference type="STRING" id="1117943.SFHH103_00007"/>
<evidence type="ECO:0000256" key="1">
    <source>
        <dbReference type="ARBA" id="ARBA00008023"/>
    </source>
</evidence>
<evidence type="ECO:0000256" key="2">
    <source>
        <dbReference type="ARBA" id="ARBA00011738"/>
    </source>
</evidence>
<dbReference type="GO" id="GO:0005829">
    <property type="term" value="C:cytosol"/>
    <property type="evidence" value="ECO:0007669"/>
    <property type="project" value="TreeGrafter"/>
</dbReference>
<dbReference type="Pfam" id="PF01725">
    <property type="entry name" value="Ham1p_like"/>
    <property type="match status" value="1"/>
</dbReference>
<evidence type="ECO:0000256" key="5">
    <source>
        <dbReference type="ARBA" id="ARBA00022801"/>
    </source>
</evidence>
<accession>G9A9A2</accession>
<feature type="region of interest" description="Disordered" evidence="11">
    <location>
        <begin position="1"/>
        <end position="61"/>
    </location>
</feature>
<evidence type="ECO:0000256" key="11">
    <source>
        <dbReference type="SAM" id="MobiDB-lite"/>
    </source>
</evidence>
<dbReference type="GO" id="GO:0035870">
    <property type="term" value="F:dITP diphosphatase activity"/>
    <property type="evidence" value="ECO:0007669"/>
    <property type="project" value="UniProtKB-UniRule"/>
</dbReference>
<feature type="active site" description="Proton acceptor" evidence="10">
    <location>
        <position position="152"/>
    </location>
</feature>
<dbReference type="KEGG" id="sfh:SFHH103_00007"/>
<keyword evidence="3 10" id="KW-0479">Metal-binding</keyword>
<dbReference type="GO" id="GO:0017111">
    <property type="term" value="F:ribonucleoside triphosphate phosphatase activity"/>
    <property type="evidence" value="ECO:0007669"/>
    <property type="project" value="InterPro"/>
</dbReference>
<dbReference type="AlphaFoldDB" id="G9A9A2"/>
<evidence type="ECO:0000256" key="3">
    <source>
        <dbReference type="ARBA" id="ARBA00022723"/>
    </source>
</evidence>
<proteinExistence type="inferred from homology"/>
<name>G9A9A2_SINF1</name>
<organism evidence="12 13">
    <name type="scientific">Sinorhizobium fredii (strain HH103)</name>
    <dbReference type="NCBI Taxonomy" id="1117943"/>
    <lineage>
        <taxon>Bacteria</taxon>
        <taxon>Pseudomonadati</taxon>
        <taxon>Pseudomonadota</taxon>
        <taxon>Alphaproteobacteria</taxon>
        <taxon>Hyphomicrobiales</taxon>
        <taxon>Rhizobiaceae</taxon>
        <taxon>Sinorhizobium/Ensifer group</taxon>
        <taxon>Sinorhizobium</taxon>
    </lineage>
</organism>
<dbReference type="PANTHER" id="PTHR11067">
    <property type="entry name" value="INOSINE TRIPHOSPHATE PYROPHOSPHATASE/HAM1 PROTEIN"/>
    <property type="match status" value="1"/>
</dbReference>
<dbReference type="EMBL" id="HE616890">
    <property type="protein sequence ID" value="CCE94511.1"/>
    <property type="molecule type" value="Genomic_DNA"/>
</dbReference>
<dbReference type="EC" id="3.6.1.66" evidence="10"/>
<comment type="function">
    <text evidence="10">Pyrophosphatase that catalyzes the hydrolysis of nucleoside triphosphates to their monophosphate derivatives, with a high preference for the non-canonical purine nucleotides XTP (xanthosine triphosphate), dITP (deoxyinosine triphosphate) and ITP. Seems to function as a house-cleaning enzyme that removes non-canonical purine nucleotides from the nucleotide pool, thus preventing their incorporation into DNA/RNA and avoiding chromosomal lesions.</text>
</comment>
<dbReference type="SUPFAM" id="SSF52972">
    <property type="entry name" value="ITPase-like"/>
    <property type="match status" value="1"/>
</dbReference>
<dbReference type="GO" id="GO:0009117">
    <property type="term" value="P:nucleotide metabolic process"/>
    <property type="evidence" value="ECO:0007669"/>
    <property type="project" value="UniProtKB-KW"/>
</dbReference>
<evidence type="ECO:0000256" key="8">
    <source>
        <dbReference type="ARBA" id="ARBA00051875"/>
    </source>
</evidence>
<feature type="compositionally biased region" description="Basic residues" evidence="11">
    <location>
        <begin position="14"/>
        <end position="36"/>
    </location>
</feature>
<evidence type="ECO:0000313" key="13">
    <source>
        <dbReference type="Proteomes" id="UP000007735"/>
    </source>
</evidence>
<dbReference type="CDD" id="cd00515">
    <property type="entry name" value="HAM1"/>
    <property type="match status" value="1"/>
</dbReference>
<feature type="binding site" evidence="10">
    <location>
        <begin position="91"/>
        <end position="96"/>
    </location>
    <ligand>
        <name>substrate</name>
    </ligand>
</feature>
<sequence length="292" mass="31666">MARRARDTCASVSQHKRSMPGRRSWKRLAWRSRRISAGRTAPAPSTSATRPGIVSNARNPASGPSIDAALKVWTERNQMRKLVDKTLVVASHNAGKIREIRDLIGPLGFEAKSAADLNFVEPEETGTTFEENATIKALASAKASGLPALSDDSGLAIDALGGAPGVYTANWAERDDGSRDFSMAMEKVEKELSEKGAAKPEERTARFVSVLCLAWPDGHVELFRGEVEGHVVWPPRGTSGFGYDPVFQPRGYDTTFGEMSAEEKHGWKPGDAKALSHRARAFKLFAETCLGA</sequence>
<evidence type="ECO:0000256" key="4">
    <source>
        <dbReference type="ARBA" id="ARBA00022741"/>
    </source>
</evidence>
<dbReference type="Proteomes" id="UP000007735">
    <property type="component" value="Chromosome"/>
</dbReference>
<keyword evidence="6 10" id="KW-0460">Magnesium</keyword>
<gene>
    <name evidence="12" type="primary">rdgB</name>
    <name evidence="12" type="ordered locus">SFHH103_00007</name>
</gene>
<dbReference type="InterPro" id="IPR002637">
    <property type="entry name" value="RdgB/HAM1"/>
</dbReference>
<dbReference type="PATRIC" id="fig|380.5.peg.9"/>
<dbReference type="InterPro" id="IPR029001">
    <property type="entry name" value="ITPase-like_fam"/>
</dbReference>
<dbReference type="HAMAP" id="MF_01405">
    <property type="entry name" value="Non_canon_purine_NTPase"/>
    <property type="match status" value="1"/>
</dbReference>
<comment type="cofactor">
    <cofactor evidence="10">
        <name>Mg(2+)</name>
        <dbReference type="ChEBI" id="CHEBI:18420"/>
    </cofactor>
    <text evidence="10">Binds 1 Mg(2+) ion per subunit.</text>
</comment>
<feature type="binding site" evidence="10">
    <location>
        <position position="153"/>
    </location>
    <ligand>
        <name>substrate</name>
    </ligand>
</feature>
<dbReference type="Gene3D" id="3.90.950.10">
    <property type="match status" value="1"/>
</dbReference>
<dbReference type="HOGENOM" id="CLU_082080_0_0_5"/>
<feature type="binding site" evidence="10">
    <location>
        <position position="123"/>
    </location>
    <ligand>
        <name>Mg(2+)</name>
        <dbReference type="ChEBI" id="CHEBI:18420"/>
    </ligand>
</feature>
<feature type="binding site" evidence="10">
    <location>
        <position position="264"/>
    </location>
    <ligand>
        <name>substrate</name>
    </ligand>
</feature>
<evidence type="ECO:0000256" key="9">
    <source>
        <dbReference type="ARBA" id="ARBA00052017"/>
    </source>
</evidence>
<dbReference type="FunFam" id="3.90.950.10:FF:000001">
    <property type="entry name" value="dITP/XTP pyrophosphatase"/>
    <property type="match status" value="1"/>
</dbReference>
<dbReference type="InterPro" id="IPR020922">
    <property type="entry name" value="dITP/XTP_pyrophosphatase"/>
</dbReference>
<feature type="binding site" evidence="10">
    <location>
        <begin position="277"/>
        <end position="278"/>
    </location>
    <ligand>
        <name>substrate</name>
    </ligand>
</feature>
<comment type="catalytic activity">
    <reaction evidence="10">
        <text>ITP + H2O = IMP + diphosphate + H(+)</text>
        <dbReference type="Rhea" id="RHEA:29399"/>
        <dbReference type="ChEBI" id="CHEBI:15377"/>
        <dbReference type="ChEBI" id="CHEBI:15378"/>
        <dbReference type="ChEBI" id="CHEBI:33019"/>
        <dbReference type="ChEBI" id="CHEBI:58053"/>
        <dbReference type="ChEBI" id="CHEBI:61402"/>
        <dbReference type="EC" id="3.6.1.66"/>
    </reaction>
</comment>
<evidence type="ECO:0000256" key="10">
    <source>
        <dbReference type="HAMAP-Rule" id="MF_01405"/>
    </source>
</evidence>
<protein>
    <recommendedName>
        <fullName evidence="10">dITP/XTP pyrophosphatase</fullName>
        <ecNumber evidence="10">3.6.1.66</ecNumber>
    </recommendedName>
    <alternativeName>
        <fullName evidence="10">Non-canonical purine NTP pyrophosphatase</fullName>
    </alternativeName>
    <alternativeName>
        <fullName evidence="10">Non-standard purine NTP pyrophosphatase</fullName>
    </alternativeName>
    <alternativeName>
        <fullName evidence="10">Nucleoside-triphosphate diphosphatase</fullName>
    </alternativeName>
    <alternativeName>
        <fullName evidence="10">Nucleoside-triphosphate pyrophosphatase</fullName>
        <shortName evidence="10">NTPase</shortName>
    </alternativeName>
</protein>
<keyword evidence="5 10" id="KW-0378">Hydrolase</keyword>
<comment type="similarity">
    <text evidence="1 10">Belongs to the HAM1 NTPase family.</text>
</comment>
<dbReference type="GO" id="GO:0036222">
    <property type="term" value="F:XTP diphosphatase activity"/>
    <property type="evidence" value="ECO:0007669"/>
    <property type="project" value="UniProtKB-UniRule"/>
</dbReference>
<reference evidence="12 13" key="1">
    <citation type="journal article" date="2012" name="J. Bacteriol.">
        <title>Genome sequence of the soybean symbiont Sinorhizobium fredii HH103.</title>
        <authorList>
            <person name="Weidner S."/>
            <person name="Becker A."/>
            <person name="Bonilla I."/>
            <person name="Jaenicke S."/>
            <person name="Lloret J."/>
            <person name="Margaret I."/>
            <person name="Puhler A."/>
            <person name="Ruiz-Sainz J.E."/>
            <person name="Schneiker-Bekel S."/>
            <person name="Szczepanowski R."/>
            <person name="Vinardell J.M."/>
            <person name="Zehner S."/>
            <person name="Gottfert M."/>
        </authorList>
    </citation>
    <scope>NUCLEOTIDE SEQUENCE [LARGE SCALE GENOMIC DNA]</scope>
    <source>
        <strain evidence="12 13">HH103</strain>
    </source>
</reference>
<comment type="catalytic activity">
    <reaction evidence="9 10">
        <text>XTP + H2O = XMP + diphosphate + H(+)</text>
        <dbReference type="Rhea" id="RHEA:28610"/>
        <dbReference type="ChEBI" id="CHEBI:15377"/>
        <dbReference type="ChEBI" id="CHEBI:15378"/>
        <dbReference type="ChEBI" id="CHEBI:33019"/>
        <dbReference type="ChEBI" id="CHEBI:57464"/>
        <dbReference type="ChEBI" id="CHEBI:61314"/>
        <dbReference type="EC" id="3.6.1.66"/>
    </reaction>
</comment>
<feature type="binding site" evidence="10">
    <location>
        <begin position="241"/>
        <end position="244"/>
    </location>
    <ligand>
        <name>substrate</name>
    </ligand>
</feature>
<keyword evidence="4 10" id="KW-0547">Nucleotide-binding</keyword>
<evidence type="ECO:0000313" key="12">
    <source>
        <dbReference type="EMBL" id="CCE94511.1"/>
    </source>
</evidence>
<dbReference type="PANTHER" id="PTHR11067:SF9">
    <property type="entry name" value="INOSINE TRIPHOSPHATE PYROPHOSPHATASE"/>
    <property type="match status" value="1"/>
</dbReference>
<feature type="binding site" evidence="10">
    <location>
        <position position="152"/>
    </location>
    <ligand>
        <name>Mg(2+)</name>
        <dbReference type="ChEBI" id="CHEBI:18420"/>
    </ligand>
</feature>
<evidence type="ECO:0000256" key="7">
    <source>
        <dbReference type="ARBA" id="ARBA00023080"/>
    </source>
</evidence>